<name>A0ABN7WBS7_GIGMA</name>
<dbReference type="EMBL" id="CAJVQB010036073">
    <property type="protein sequence ID" value="CAG8823437.1"/>
    <property type="molecule type" value="Genomic_DNA"/>
</dbReference>
<protein>
    <submittedName>
        <fullName evidence="1">25886_t:CDS:1</fullName>
    </submittedName>
</protein>
<evidence type="ECO:0000313" key="1">
    <source>
        <dbReference type="EMBL" id="CAG8823437.1"/>
    </source>
</evidence>
<gene>
    <name evidence="1" type="ORF">GMARGA_LOCUS28340</name>
</gene>
<comment type="caution">
    <text evidence="1">The sequence shown here is derived from an EMBL/GenBank/DDBJ whole genome shotgun (WGS) entry which is preliminary data.</text>
</comment>
<organism evidence="1 2">
    <name type="scientific">Gigaspora margarita</name>
    <dbReference type="NCBI Taxonomy" id="4874"/>
    <lineage>
        <taxon>Eukaryota</taxon>
        <taxon>Fungi</taxon>
        <taxon>Fungi incertae sedis</taxon>
        <taxon>Mucoromycota</taxon>
        <taxon>Glomeromycotina</taxon>
        <taxon>Glomeromycetes</taxon>
        <taxon>Diversisporales</taxon>
        <taxon>Gigasporaceae</taxon>
        <taxon>Gigaspora</taxon>
    </lineage>
</organism>
<dbReference type="Proteomes" id="UP000789901">
    <property type="component" value="Unassembled WGS sequence"/>
</dbReference>
<reference evidence="1 2" key="1">
    <citation type="submission" date="2021-06" db="EMBL/GenBank/DDBJ databases">
        <authorList>
            <person name="Kallberg Y."/>
            <person name="Tangrot J."/>
            <person name="Rosling A."/>
        </authorList>
    </citation>
    <scope>NUCLEOTIDE SEQUENCE [LARGE SCALE GENOMIC DNA]</scope>
    <source>
        <strain evidence="1 2">120-4 pot B 10/14</strain>
    </source>
</reference>
<keyword evidence="2" id="KW-1185">Reference proteome</keyword>
<sequence>MNDIIYKTLETLAIRDEDSIEDFSPNFDDDYSVPEYFLQIFGFAFSEEDINYAIEQLQNEKTSFNSEITSNENERKSSLFKCSYPMLPDVFLLLWK</sequence>
<proteinExistence type="predicted"/>
<accession>A0ABN7WBS7</accession>
<evidence type="ECO:0000313" key="2">
    <source>
        <dbReference type="Proteomes" id="UP000789901"/>
    </source>
</evidence>
<feature type="non-terminal residue" evidence="1">
    <location>
        <position position="96"/>
    </location>
</feature>